<dbReference type="GO" id="GO:0005886">
    <property type="term" value="C:plasma membrane"/>
    <property type="evidence" value="ECO:0007669"/>
    <property type="project" value="InterPro"/>
</dbReference>
<dbReference type="InterPro" id="IPR032748">
    <property type="entry name" value="PAG"/>
</dbReference>
<evidence type="ECO:0000256" key="2">
    <source>
        <dbReference type="SAM" id="Phobius"/>
    </source>
</evidence>
<dbReference type="GO" id="GO:0045121">
    <property type="term" value="C:membrane raft"/>
    <property type="evidence" value="ECO:0007669"/>
    <property type="project" value="InterPro"/>
</dbReference>
<feature type="transmembrane region" description="Helical" evidence="2">
    <location>
        <begin position="20"/>
        <end position="41"/>
    </location>
</feature>
<accession>A0A4Z2I5E8</accession>
<name>A0A4Z2I5E8_9TELE</name>
<keyword evidence="2" id="KW-1133">Transmembrane helix</keyword>
<keyword evidence="4" id="KW-1185">Reference proteome</keyword>
<dbReference type="AlphaFoldDB" id="A0A4Z2I5E8"/>
<comment type="caution">
    <text evidence="3">The sequence shown here is derived from an EMBL/GenBank/DDBJ whole genome shotgun (WGS) entry which is preliminary data.</text>
</comment>
<dbReference type="OrthoDB" id="9939965at2759"/>
<dbReference type="GO" id="GO:0035556">
    <property type="term" value="P:intracellular signal transduction"/>
    <property type="evidence" value="ECO:0007669"/>
    <property type="project" value="InterPro"/>
</dbReference>
<sequence length="229" mass="25057">MASMQDGLNFTAPPYGKVLLLGAIAAASAFVVTILIVVLCVGCQRKGKTHNVPSEGGKHRLMDMGILRQSKLRSISKSDTEMNKMNCNGKSECTFRISILTFALNCRLEGKAAGGPLDDHCYESIGTEECDLAYENMEGAWKRERPPNTCATLRPRRKKAQQPLQQQQPPPPPPTQQTPKLQHLPAKAMLLPGENLYESIGDLKQGSANSSTTTIFTFNDGMEMYVTGL</sequence>
<dbReference type="PANTHER" id="PTHR16322">
    <property type="entry name" value="PHOSPHOPROTEIN ASSOCIATED WITH GLYCOSPHINGOLIPID-ENRICHED MICRODOMAINS 1"/>
    <property type="match status" value="1"/>
</dbReference>
<dbReference type="Proteomes" id="UP000314294">
    <property type="component" value="Unassembled WGS sequence"/>
</dbReference>
<dbReference type="EMBL" id="SRLO01000126">
    <property type="protein sequence ID" value="TNN73279.1"/>
    <property type="molecule type" value="Genomic_DNA"/>
</dbReference>
<feature type="region of interest" description="Disordered" evidence="1">
    <location>
        <begin position="155"/>
        <end position="180"/>
    </location>
</feature>
<evidence type="ECO:0000313" key="3">
    <source>
        <dbReference type="EMBL" id="TNN73279.1"/>
    </source>
</evidence>
<organism evidence="3 4">
    <name type="scientific">Liparis tanakae</name>
    <name type="common">Tanaka's snailfish</name>
    <dbReference type="NCBI Taxonomy" id="230148"/>
    <lineage>
        <taxon>Eukaryota</taxon>
        <taxon>Metazoa</taxon>
        <taxon>Chordata</taxon>
        <taxon>Craniata</taxon>
        <taxon>Vertebrata</taxon>
        <taxon>Euteleostomi</taxon>
        <taxon>Actinopterygii</taxon>
        <taxon>Neopterygii</taxon>
        <taxon>Teleostei</taxon>
        <taxon>Neoteleostei</taxon>
        <taxon>Acanthomorphata</taxon>
        <taxon>Eupercaria</taxon>
        <taxon>Perciformes</taxon>
        <taxon>Cottioidei</taxon>
        <taxon>Cottales</taxon>
        <taxon>Liparidae</taxon>
        <taxon>Liparis</taxon>
    </lineage>
</organism>
<keyword evidence="2" id="KW-0472">Membrane</keyword>
<proteinExistence type="predicted"/>
<dbReference type="GO" id="GO:0050868">
    <property type="term" value="P:negative regulation of T cell activation"/>
    <property type="evidence" value="ECO:0007669"/>
    <property type="project" value="InterPro"/>
</dbReference>
<keyword evidence="2" id="KW-0812">Transmembrane</keyword>
<evidence type="ECO:0000313" key="4">
    <source>
        <dbReference type="Proteomes" id="UP000314294"/>
    </source>
</evidence>
<protein>
    <submittedName>
        <fullName evidence="3">Uncharacterized protein</fullName>
    </submittedName>
</protein>
<reference evidence="3 4" key="1">
    <citation type="submission" date="2019-03" db="EMBL/GenBank/DDBJ databases">
        <title>First draft genome of Liparis tanakae, snailfish: a comprehensive survey of snailfish specific genes.</title>
        <authorList>
            <person name="Kim W."/>
            <person name="Song I."/>
            <person name="Jeong J.-H."/>
            <person name="Kim D."/>
            <person name="Kim S."/>
            <person name="Ryu S."/>
            <person name="Song J.Y."/>
            <person name="Lee S.K."/>
        </authorList>
    </citation>
    <scope>NUCLEOTIDE SEQUENCE [LARGE SCALE GENOMIC DNA]</scope>
    <source>
        <tissue evidence="3">Muscle</tissue>
    </source>
</reference>
<gene>
    <name evidence="3" type="ORF">EYF80_016442</name>
</gene>
<dbReference type="PANTHER" id="PTHR16322:SF2">
    <property type="entry name" value="TRANSLATION INITIATION FACTOR IF-2"/>
    <property type="match status" value="1"/>
</dbReference>
<evidence type="ECO:0000256" key="1">
    <source>
        <dbReference type="SAM" id="MobiDB-lite"/>
    </source>
</evidence>